<dbReference type="Pfam" id="PF02254">
    <property type="entry name" value="TrkA_N"/>
    <property type="match status" value="1"/>
</dbReference>
<evidence type="ECO:0000256" key="2">
    <source>
        <dbReference type="ARBA" id="ARBA00005551"/>
    </source>
</evidence>
<evidence type="ECO:0000256" key="6">
    <source>
        <dbReference type="ARBA" id="ARBA00023136"/>
    </source>
</evidence>
<keyword evidence="4 8" id="KW-0812">Transmembrane</keyword>
<accession>A0ABD5V650</accession>
<feature type="transmembrane region" description="Helical" evidence="8">
    <location>
        <begin position="48"/>
        <end position="70"/>
    </location>
</feature>
<comment type="caution">
    <text evidence="11">The sequence shown here is derived from an EMBL/GenBank/DDBJ whole genome shotgun (WGS) entry which is preliminary data.</text>
</comment>
<dbReference type="SUPFAM" id="SSF51735">
    <property type="entry name" value="NAD(P)-binding Rossmann-fold domains"/>
    <property type="match status" value="1"/>
</dbReference>
<dbReference type="InterPro" id="IPR003148">
    <property type="entry name" value="RCK_N"/>
</dbReference>
<evidence type="ECO:0000259" key="9">
    <source>
        <dbReference type="Pfam" id="PF00999"/>
    </source>
</evidence>
<organism evidence="11 12">
    <name type="scientific">Halalkalicoccus tibetensis</name>
    <dbReference type="NCBI Taxonomy" id="175632"/>
    <lineage>
        <taxon>Archaea</taxon>
        <taxon>Methanobacteriati</taxon>
        <taxon>Methanobacteriota</taxon>
        <taxon>Stenosarchaea group</taxon>
        <taxon>Halobacteria</taxon>
        <taxon>Halobacteriales</taxon>
        <taxon>Halococcaceae</taxon>
        <taxon>Halalkalicoccus</taxon>
    </lineage>
</organism>
<evidence type="ECO:0000313" key="12">
    <source>
        <dbReference type="Proteomes" id="UP001596312"/>
    </source>
</evidence>
<protein>
    <submittedName>
        <fullName evidence="11">Cation:proton antiporter</fullName>
    </submittedName>
</protein>
<dbReference type="Gene3D" id="3.40.50.720">
    <property type="entry name" value="NAD(P)-binding Rossmann-like Domain"/>
    <property type="match status" value="1"/>
</dbReference>
<feature type="domain" description="Cation/H+ exchanger transmembrane" evidence="9">
    <location>
        <begin position="15"/>
        <end position="357"/>
    </location>
</feature>
<keyword evidence="5 8" id="KW-1133">Transmembrane helix</keyword>
<feature type="transmembrane region" description="Helical" evidence="8">
    <location>
        <begin position="147"/>
        <end position="165"/>
    </location>
</feature>
<feature type="transmembrane region" description="Helical" evidence="8">
    <location>
        <begin position="205"/>
        <end position="238"/>
    </location>
</feature>
<keyword evidence="6 8" id="KW-0472">Membrane</keyword>
<evidence type="ECO:0000313" key="11">
    <source>
        <dbReference type="EMBL" id="MFC6906947.1"/>
    </source>
</evidence>
<feature type="transmembrane region" description="Helical" evidence="8">
    <location>
        <begin position="82"/>
        <end position="103"/>
    </location>
</feature>
<name>A0ABD5V650_9EURY</name>
<dbReference type="Proteomes" id="UP001596312">
    <property type="component" value="Unassembled WGS sequence"/>
</dbReference>
<dbReference type="GO" id="GO:0016020">
    <property type="term" value="C:membrane"/>
    <property type="evidence" value="ECO:0007669"/>
    <property type="project" value="UniProtKB-SubCell"/>
</dbReference>
<proteinExistence type="inferred from homology"/>
<keyword evidence="3" id="KW-0813">Transport</keyword>
<dbReference type="Gene3D" id="1.20.1530.20">
    <property type="match status" value="1"/>
</dbReference>
<dbReference type="AlphaFoldDB" id="A0ABD5V650"/>
<feature type="transmembrane region" description="Helical" evidence="8">
    <location>
        <begin position="171"/>
        <end position="193"/>
    </location>
</feature>
<dbReference type="InterPro" id="IPR036291">
    <property type="entry name" value="NAD(P)-bd_dom_sf"/>
</dbReference>
<feature type="region of interest" description="Disordered" evidence="7">
    <location>
        <begin position="538"/>
        <end position="558"/>
    </location>
</feature>
<feature type="transmembrane region" description="Helical" evidence="8">
    <location>
        <begin position="258"/>
        <end position="274"/>
    </location>
</feature>
<evidence type="ECO:0000259" key="10">
    <source>
        <dbReference type="Pfam" id="PF02254"/>
    </source>
</evidence>
<feature type="domain" description="RCK N-terminal" evidence="10">
    <location>
        <begin position="399"/>
        <end position="507"/>
    </location>
</feature>
<dbReference type="InterPro" id="IPR006153">
    <property type="entry name" value="Cation/H_exchanger_TM"/>
</dbReference>
<evidence type="ECO:0000256" key="1">
    <source>
        <dbReference type="ARBA" id="ARBA00004141"/>
    </source>
</evidence>
<evidence type="ECO:0000256" key="8">
    <source>
        <dbReference type="SAM" id="Phobius"/>
    </source>
</evidence>
<evidence type="ECO:0000256" key="3">
    <source>
        <dbReference type="ARBA" id="ARBA00022448"/>
    </source>
</evidence>
<gene>
    <name evidence="11" type="ORF">ACFQGH_17280</name>
</gene>
<keyword evidence="12" id="KW-1185">Reference proteome</keyword>
<evidence type="ECO:0000256" key="7">
    <source>
        <dbReference type="SAM" id="MobiDB-lite"/>
    </source>
</evidence>
<dbReference type="Pfam" id="PF00999">
    <property type="entry name" value="Na_H_Exchanger"/>
    <property type="match status" value="1"/>
</dbReference>
<dbReference type="InterPro" id="IPR038770">
    <property type="entry name" value="Na+/solute_symporter_sf"/>
</dbReference>
<comment type="subcellular location">
    <subcellularLocation>
        <location evidence="1">Membrane</location>
        <topology evidence="1">Multi-pass membrane protein</topology>
    </subcellularLocation>
</comment>
<evidence type="ECO:0000256" key="5">
    <source>
        <dbReference type="ARBA" id="ARBA00022989"/>
    </source>
</evidence>
<evidence type="ECO:0000256" key="4">
    <source>
        <dbReference type="ARBA" id="ARBA00022692"/>
    </source>
</evidence>
<feature type="transmembrane region" description="Helical" evidence="8">
    <location>
        <begin position="281"/>
        <end position="303"/>
    </location>
</feature>
<dbReference type="PANTHER" id="PTHR42751:SF6">
    <property type="entry name" value="CONSERVED INTEGRAL MEMBRANE TRANSPORT PROTEIN-RELATED"/>
    <property type="match status" value="1"/>
</dbReference>
<comment type="similarity">
    <text evidence="2">Belongs to the monovalent cation:proton antiporter 2 (CPA2) transporter (TC 2.A.37) family.</text>
</comment>
<reference evidence="11 12" key="1">
    <citation type="journal article" date="2019" name="Int. J. Syst. Evol. Microbiol.">
        <title>The Global Catalogue of Microorganisms (GCM) 10K type strain sequencing project: providing services to taxonomists for standard genome sequencing and annotation.</title>
        <authorList>
            <consortium name="The Broad Institute Genomics Platform"/>
            <consortium name="The Broad Institute Genome Sequencing Center for Infectious Disease"/>
            <person name="Wu L."/>
            <person name="Ma J."/>
        </authorList>
    </citation>
    <scope>NUCLEOTIDE SEQUENCE [LARGE SCALE GENOMIC DNA]</scope>
    <source>
        <strain evidence="11 12">CGMCC 1.3240</strain>
    </source>
</reference>
<sequence length="558" mass="60595">MTDLLGALGLIFVVSAVLLVVAHQFSIPVVPVYIITGLMLPPLVGQDLTLELAQWGIAFLVFVFGVNVEPTRLEAVTGDSEFVAAESVLILGGFGYGAALLLGLDALNAIYFSIAAALSSSLVGQDLIRREIYINLLYGRLVQSVHFIQDLIAIVLILVLSASVFTPDAIAAALGYGVLLLLIAVVVRVYLFGTLIRLSGGSDELLILTAIGMLIGFIIGSELAGVSIAIGAFAAGLAITKEFTQNLALLNGLDSLESFFSAIFFVVLGSLVTVPTLDVVIVAATLIVLIAILKPIVTIYLLLYRGYETRTACLTSFSLDQVSEFSLIIAIQAFILGRIAPDIFQAIILASAVTMITSTATKQFEEELYRFISRYPIFTSAHEKMAEQSNVESDLSDHIVLIGYGKLGTQVGKVCHELEEDLVVVDHDPDQLAWARREHSNYVFGDAMDPETWQRAGIDSCRLIYSTVPDRRLSERLLEIETEADVIVRADRTDEALDLFEQGAAYVNVPDFLASERLTDTVRDLLAGERTTETLRDDGTASLRDTQVDLQEAGPWNR</sequence>
<dbReference type="EMBL" id="JBHSXQ010000006">
    <property type="protein sequence ID" value="MFC6906947.1"/>
    <property type="molecule type" value="Genomic_DNA"/>
</dbReference>
<dbReference type="RefSeq" id="WP_340605526.1">
    <property type="nucleotide sequence ID" value="NZ_JBBMXV010000006.1"/>
</dbReference>
<dbReference type="PANTHER" id="PTHR42751">
    <property type="entry name" value="SODIUM/HYDROGEN EXCHANGER FAMILY/TRKA DOMAIN PROTEIN"/>
    <property type="match status" value="1"/>
</dbReference>